<evidence type="ECO:0000256" key="2">
    <source>
        <dbReference type="PIRSR" id="PIRSR639901-1"/>
    </source>
</evidence>
<organism evidence="6 7">
    <name type="scientific">Eiseniibacteriota bacterium</name>
    <dbReference type="NCBI Taxonomy" id="2212470"/>
    <lineage>
        <taxon>Bacteria</taxon>
        <taxon>Candidatus Eiseniibacteriota</taxon>
    </lineage>
</organism>
<feature type="site" description="Transition state stabilizer" evidence="3">
    <location>
        <position position="139"/>
    </location>
</feature>
<keyword evidence="4" id="KW-1133">Transmembrane helix</keyword>
<dbReference type="SUPFAM" id="SSF53756">
    <property type="entry name" value="UDP-Glycosyltransferase/glycogen phosphorylase"/>
    <property type="match status" value="1"/>
</dbReference>
<name>A0A948W5C5_UNCEI</name>
<keyword evidence="4" id="KW-1003">Cell membrane</keyword>
<comment type="subcellular location">
    <subcellularLocation>
        <location evidence="4">Cell membrane</location>
    </subcellularLocation>
</comment>
<keyword evidence="4" id="KW-0812">Transmembrane</keyword>
<reference evidence="6" key="1">
    <citation type="submission" date="2021-05" db="EMBL/GenBank/DDBJ databases">
        <title>Energy efficiency and biological interactions define the core microbiome of deep oligotrophic groundwater.</title>
        <authorList>
            <person name="Mehrshad M."/>
            <person name="Lopez-Fernandez M."/>
            <person name="Bell E."/>
            <person name="Bernier-Latmani R."/>
            <person name="Bertilsson S."/>
            <person name="Dopson M."/>
        </authorList>
    </citation>
    <scope>NUCLEOTIDE SEQUENCE</scope>
    <source>
        <strain evidence="6">Modern_marine.mb.64</strain>
    </source>
</reference>
<feature type="domain" description="3-deoxy-D-manno-octulosonic-acid transferase N-terminal" evidence="5">
    <location>
        <begin position="42"/>
        <end position="219"/>
    </location>
</feature>
<comment type="similarity">
    <text evidence="4">Belongs to the glycosyltransferase group 1 family.</text>
</comment>
<evidence type="ECO:0000256" key="3">
    <source>
        <dbReference type="PIRSR" id="PIRSR639901-2"/>
    </source>
</evidence>
<dbReference type="EMBL" id="JAHJDP010000028">
    <property type="protein sequence ID" value="MBU2690264.1"/>
    <property type="molecule type" value="Genomic_DNA"/>
</dbReference>
<dbReference type="InterPro" id="IPR007507">
    <property type="entry name" value="Glycos_transf_N"/>
</dbReference>
<proteinExistence type="inferred from homology"/>
<dbReference type="GO" id="GO:0005886">
    <property type="term" value="C:plasma membrane"/>
    <property type="evidence" value="ECO:0007669"/>
    <property type="project" value="UniProtKB-SubCell"/>
</dbReference>
<dbReference type="GO" id="GO:0043842">
    <property type="term" value="F:Kdo transferase activity"/>
    <property type="evidence" value="ECO:0007669"/>
    <property type="project" value="UniProtKB-EC"/>
</dbReference>
<dbReference type="PANTHER" id="PTHR42755:SF1">
    <property type="entry name" value="3-DEOXY-D-MANNO-OCTULOSONIC ACID TRANSFERASE, MITOCHONDRIAL-RELATED"/>
    <property type="match status" value="1"/>
</dbReference>
<keyword evidence="4" id="KW-0472">Membrane</keyword>
<dbReference type="Gene3D" id="3.40.50.2000">
    <property type="entry name" value="Glycogen Phosphorylase B"/>
    <property type="match status" value="1"/>
</dbReference>
<accession>A0A948W5C5</accession>
<dbReference type="AlphaFoldDB" id="A0A948W5C5"/>
<keyword evidence="4" id="KW-0448">Lipopolysaccharide biosynthesis</keyword>
<protein>
    <recommendedName>
        <fullName evidence="4">3-deoxy-D-manno-octulosonic acid transferase</fullName>
        <shortName evidence="4">Kdo transferase</shortName>
        <ecNumber evidence="4">2.4.99.12</ecNumber>
    </recommendedName>
    <alternativeName>
        <fullName evidence="4">Lipid IV(A) 3-deoxy-D-manno-octulosonic acid transferase</fullName>
    </alternativeName>
</protein>
<comment type="catalytic activity">
    <reaction evidence="4">
        <text>lipid IVA (E. coli) + CMP-3-deoxy-beta-D-manno-octulosonate = alpha-Kdo-(2-&gt;6)-lipid IVA (E. coli) + CMP + H(+)</text>
        <dbReference type="Rhea" id="RHEA:28066"/>
        <dbReference type="ChEBI" id="CHEBI:15378"/>
        <dbReference type="ChEBI" id="CHEBI:58603"/>
        <dbReference type="ChEBI" id="CHEBI:60364"/>
        <dbReference type="ChEBI" id="CHEBI:60377"/>
        <dbReference type="ChEBI" id="CHEBI:85987"/>
        <dbReference type="EC" id="2.4.99.12"/>
    </reaction>
</comment>
<evidence type="ECO:0000313" key="6">
    <source>
        <dbReference type="EMBL" id="MBU2690264.1"/>
    </source>
</evidence>
<evidence type="ECO:0000256" key="4">
    <source>
        <dbReference type="RuleBase" id="RU365103"/>
    </source>
</evidence>
<dbReference type="PANTHER" id="PTHR42755">
    <property type="entry name" value="3-DEOXY-MANNO-OCTULOSONATE CYTIDYLYLTRANSFERASE"/>
    <property type="match status" value="1"/>
</dbReference>
<dbReference type="Proteomes" id="UP000777784">
    <property type="component" value="Unassembled WGS sequence"/>
</dbReference>
<keyword evidence="1 4" id="KW-0808">Transferase</keyword>
<dbReference type="Pfam" id="PF04413">
    <property type="entry name" value="Glycos_transf_N"/>
    <property type="match status" value="1"/>
</dbReference>
<dbReference type="InterPro" id="IPR038107">
    <property type="entry name" value="Glycos_transf_N_sf"/>
</dbReference>
<dbReference type="GO" id="GO:0009245">
    <property type="term" value="P:lipid A biosynthetic process"/>
    <property type="evidence" value="ECO:0007669"/>
    <property type="project" value="TreeGrafter"/>
</dbReference>
<comment type="pathway">
    <text evidence="4">Bacterial outer membrane biogenesis; LPS core biosynthesis.</text>
</comment>
<feature type="active site" description="Proton acceptor" evidence="2">
    <location>
        <position position="68"/>
    </location>
</feature>
<dbReference type="InterPro" id="IPR039901">
    <property type="entry name" value="Kdotransferase"/>
</dbReference>
<evidence type="ECO:0000259" key="5">
    <source>
        <dbReference type="Pfam" id="PF04413"/>
    </source>
</evidence>
<dbReference type="EC" id="2.4.99.12" evidence="4"/>
<dbReference type="GO" id="GO:0009244">
    <property type="term" value="P:lipopolysaccharide core region biosynthetic process"/>
    <property type="evidence" value="ECO:0007669"/>
    <property type="project" value="UniProtKB-UniRule"/>
</dbReference>
<sequence length="436" mass="48954">MKRWIPFWKDSVMPLIYDIAATGAVLLGSPYLFWRSMRYPEEMRERFAGCSKEGLDPPVWWHASSVGELEALRPILRETWNKAQGGKRPLLTLLTPTGRARALQLWGDRIDIRMVPLDWFPVVRRHFNQVRPKSLILIETEIWPAMISAAHKREIPVAVVNGRLSRRNIDKYRSMGWFFSPLFKRLRCVAARSPEDAELFRLMGVSAERICVAGNTKYEMPERPPSDPSWLEVRDWNAILVLGSLRSEEKETIKELLIHLKKKLPESQRVLVILAPRHPERAPLFANLAGDAGWIVERRSEVKQKVRPAENGAKILLLDTIGELSDLWWIAAAGLVGGTFAPLGGHNLFEPASRGCPTFFGPSTDTVADVAAVLGETGGGRSVSSGTALGEEFLELLKKDDLRRETAQRAGLAAQKLAGGVLKTLDWLDRWGVMTS</sequence>
<dbReference type="Gene3D" id="3.40.50.11720">
    <property type="entry name" value="3-Deoxy-D-manno-octulosonic-acid transferase, N-terminal domain"/>
    <property type="match status" value="1"/>
</dbReference>
<gene>
    <name evidence="6" type="ORF">KJ970_04990</name>
</gene>
<feature type="transmembrane region" description="Helical" evidence="4">
    <location>
        <begin position="12"/>
        <end position="34"/>
    </location>
</feature>
<evidence type="ECO:0000313" key="7">
    <source>
        <dbReference type="Proteomes" id="UP000777784"/>
    </source>
</evidence>
<comment type="function">
    <text evidence="4">Involved in lipopolysaccharide (LPS) biosynthesis. Catalyzes the transfer of 3-deoxy-D-manno-octulosonate (Kdo) residue(s) from CMP-Kdo to lipid IV(A), the tetraacyldisaccharide-1,4'-bisphosphate precursor of lipid A.</text>
</comment>
<comment type="caution">
    <text evidence="6">The sequence shown here is derived from an EMBL/GenBank/DDBJ whole genome shotgun (WGS) entry which is preliminary data.</text>
</comment>
<evidence type="ECO:0000256" key="1">
    <source>
        <dbReference type="ARBA" id="ARBA00022679"/>
    </source>
</evidence>
<feature type="site" description="Transition state stabilizer" evidence="3">
    <location>
        <position position="217"/>
    </location>
</feature>